<organism evidence="1 2">
    <name type="scientific">Agrobacterium cavarae</name>
    <dbReference type="NCBI Taxonomy" id="2528239"/>
    <lineage>
        <taxon>Bacteria</taxon>
        <taxon>Pseudomonadati</taxon>
        <taxon>Pseudomonadota</taxon>
        <taxon>Alphaproteobacteria</taxon>
        <taxon>Hyphomicrobiales</taxon>
        <taxon>Rhizobiaceae</taxon>
        <taxon>Rhizobium/Agrobacterium group</taxon>
        <taxon>Agrobacterium</taxon>
    </lineage>
</organism>
<gene>
    <name evidence="1" type="ORF">EYC79_13670</name>
</gene>
<evidence type="ECO:0000313" key="2">
    <source>
        <dbReference type="Proteomes" id="UP000294239"/>
    </source>
</evidence>
<dbReference type="EMBL" id="SISF01000031">
    <property type="protein sequence ID" value="TBN11320.1"/>
    <property type="molecule type" value="Genomic_DNA"/>
</dbReference>
<keyword evidence="2" id="KW-1185">Reference proteome</keyword>
<name>A0ABY1Y7Q5_9HYPH</name>
<dbReference type="Proteomes" id="UP000294239">
    <property type="component" value="Unassembled WGS sequence"/>
</dbReference>
<protein>
    <submittedName>
        <fullName evidence="1">Uncharacterized protein</fullName>
    </submittedName>
</protein>
<proteinExistence type="predicted"/>
<accession>A0ABY1Y7Q5</accession>
<sequence>MKGQTPGIAGTLYRFESAHRAFAKIEPDFRADAVALKRAEWHATALQAAGRKMFLLLLRSYSILPPIGYR</sequence>
<dbReference type="GeneID" id="301042230"/>
<evidence type="ECO:0000313" key="1">
    <source>
        <dbReference type="EMBL" id="TBN11320.1"/>
    </source>
</evidence>
<comment type="caution">
    <text evidence="1">The sequence shown here is derived from an EMBL/GenBank/DDBJ whole genome shotgun (WGS) entry which is preliminary data.</text>
</comment>
<reference evidence="1 2" key="1">
    <citation type="submission" date="2019-02" db="EMBL/GenBank/DDBJ databases">
        <title>Current taxonomic status of genus Agrobacterium and description of Agrobacterium cavarae sp. nov. isolated from maize roots.</title>
        <authorList>
            <person name="Flores-Felix J.D."/>
            <person name="Menendez E."/>
            <person name="Ramirez-Bahena M.H."/>
            <person name="Garcia-Fraile P."/>
            <person name="Velazquez E."/>
        </authorList>
    </citation>
    <scope>NUCLEOTIDE SEQUENCE [LARGE SCALE GENOMIC DNA]</scope>
    <source>
        <strain evidence="1 2">RZME10</strain>
    </source>
</reference>
<dbReference type="RefSeq" id="WP_130978353.1">
    <property type="nucleotide sequence ID" value="NZ_CBDHDX010000017.1"/>
</dbReference>